<feature type="signal peptide" evidence="1">
    <location>
        <begin position="1"/>
        <end position="23"/>
    </location>
</feature>
<evidence type="ECO:0000313" key="2">
    <source>
        <dbReference type="EMBL" id="NHZ90036.1"/>
    </source>
</evidence>
<evidence type="ECO:0000313" key="3">
    <source>
        <dbReference type="Proteomes" id="UP000609726"/>
    </source>
</evidence>
<dbReference type="EMBL" id="WHJH01000013">
    <property type="protein sequence ID" value="NHZ90036.1"/>
    <property type="molecule type" value="Genomic_DNA"/>
</dbReference>
<sequence length="144" mass="16413">MSFTLGAAAGALMLAAAWFFRNAHQAVHVHVLDAPMLLAADGMDKNLHLLPKGTTLYYDQGFPEGVERYRVYVNLDHNILKLKQLDDPTRITPIRAQAIEAHELKRALRDYPLTKSELQAILKSDRMTRDEIKAVFDEFLRNRP</sequence>
<gene>
    <name evidence="2" type="ORF">F2P45_13575</name>
</gene>
<comment type="caution">
    <text evidence="2">The sequence shown here is derived from an EMBL/GenBank/DDBJ whole genome shotgun (WGS) entry which is preliminary data.</text>
</comment>
<accession>A0ABX0NT05</accession>
<keyword evidence="3" id="KW-1185">Reference proteome</keyword>
<dbReference type="Proteomes" id="UP000609726">
    <property type="component" value="Unassembled WGS sequence"/>
</dbReference>
<reference evidence="2 3" key="1">
    <citation type="submission" date="2019-10" db="EMBL/GenBank/DDBJ databases">
        <title>Taxonomy of Antarctic Massilia spp.: description of Massilia rubra sp. nov., Massilia aquatica sp. nov., Massilia mucilaginosa sp. nov., Massilia frigida sp. nov. isolated from streams, lakes and regoliths.</title>
        <authorList>
            <person name="Holochova P."/>
            <person name="Sedlacek I."/>
            <person name="Kralova S."/>
            <person name="Maslanova I."/>
            <person name="Busse H.-J."/>
            <person name="Stankova E."/>
            <person name="Vrbovska V."/>
            <person name="Kovarovic V."/>
            <person name="Bartak M."/>
            <person name="Svec P."/>
            <person name="Pantucek R."/>
        </authorList>
    </citation>
    <scope>NUCLEOTIDE SEQUENCE [LARGE SCALE GENOMIC DNA]</scope>
    <source>
        <strain evidence="2 3">CCM 8733</strain>
    </source>
</reference>
<keyword evidence="1" id="KW-0732">Signal</keyword>
<feature type="chain" id="PRO_5045735495" description="Transmembrane protein" evidence="1">
    <location>
        <begin position="24"/>
        <end position="144"/>
    </location>
</feature>
<protein>
    <recommendedName>
        <fullName evidence="4">Transmembrane protein</fullName>
    </recommendedName>
</protein>
<organism evidence="2 3">
    <name type="scientific">Massilia mucilaginosa</name>
    <dbReference type="NCBI Taxonomy" id="2609282"/>
    <lineage>
        <taxon>Bacteria</taxon>
        <taxon>Pseudomonadati</taxon>
        <taxon>Pseudomonadota</taxon>
        <taxon>Betaproteobacteria</taxon>
        <taxon>Burkholderiales</taxon>
        <taxon>Oxalobacteraceae</taxon>
        <taxon>Telluria group</taxon>
        <taxon>Massilia</taxon>
    </lineage>
</organism>
<proteinExistence type="predicted"/>
<evidence type="ECO:0008006" key="4">
    <source>
        <dbReference type="Google" id="ProtNLM"/>
    </source>
</evidence>
<evidence type="ECO:0000256" key="1">
    <source>
        <dbReference type="SAM" id="SignalP"/>
    </source>
</evidence>
<name>A0ABX0NT05_9BURK</name>